<evidence type="ECO:0000313" key="3">
    <source>
        <dbReference type="EMBL" id="SEN25979.1"/>
    </source>
</evidence>
<organism evidence="3 4">
    <name type="scientific">Brachymonas denitrificans DSM 15123</name>
    <dbReference type="NCBI Taxonomy" id="1121117"/>
    <lineage>
        <taxon>Bacteria</taxon>
        <taxon>Pseudomonadati</taxon>
        <taxon>Pseudomonadota</taxon>
        <taxon>Betaproteobacteria</taxon>
        <taxon>Burkholderiales</taxon>
        <taxon>Comamonadaceae</taxon>
        <taxon>Brachymonas</taxon>
    </lineage>
</organism>
<dbReference type="Proteomes" id="UP000199531">
    <property type="component" value="Unassembled WGS sequence"/>
</dbReference>
<evidence type="ECO:0000256" key="1">
    <source>
        <dbReference type="SAM" id="MobiDB-lite"/>
    </source>
</evidence>
<evidence type="ECO:0000256" key="2">
    <source>
        <dbReference type="SAM" id="Phobius"/>
    </source>
</evidence>
<reference evidence="3 4" key="1">
    <citation type="submission" date="2016-10" db="EMBL/GenBank/DDBJ databases">
        <authorList>
            <person name="de Groot N.N."/>
        </authorList>
    </citation>
    <scope>NUCLEOTIDE SEQUENCE [LARGE SCALE GENOMIC DNA]</scope>
    <source>
        <strain evidence="3 4">DSM 15123</strain>
    </source>
</reference>
<feature type="transmembrane region" description="Helical" evidence="2">
    <location>
        <begin position="30"/>
        <end position="49"/>
    </location>
</feature>
<dbReference type="OrthoDB" id="8565731at2"/>
<keyword evidence="2" id="KW-1133">Transmembrane helix</keyword>
<name>A0A1H8F2N3_9BURK</name>
<accession>A0A1H8F2N3</accession>
<evidence type="ECO:0000313" key="4">
    <source>
        <dbReference type="Proteomes" id="UP000199531"/>
    </source>
</evidence>
<keyword evidence="2" id="KW-0812">Transmembrane</keyword>
<dbReference type="AlphaFoldDB" id="A0A1H8F2N3"/>
<gene>
    <name evidence="3" type="ORF">SAMN02745977_00904</name>
</gene>
<sequence length="93" mass="9897">MYLILLGWLYVVGMVALTTASHPQGSVLQAILVFLFVGVLPMGLAHYILGHGARRRKRLLEEQESAEPSETAVTPAASGSDRQPDGSSHTPGA</sequence>
<keyword evidence="2" id="KW-0472">Membrane</keyword>
<dbReference type="RefSeq" id="WP_091814358.1">
    <property type="nucleotide sequence ID" value="NZ_FOCW01000001.1"/>
</dbReference>
<keyword evidence="4" id="KW-1185">Reference proteome</keyword>
<dbReference type="STRING" id="1121117.SAMN02745977_00904"/>
<feature type="region of interest" description="Disordered" evidence="1">
    <location>
        <begin position="60"/>
        <end position="93"/>
    </location>
</feature>
<dbReference type="EMBL" id="FOCW01000001">
    <property type="protein sequence ID" value="SEN25979.1"/>
    <property type="molecule type" value="Genomic_DNA"/>
</dbReference>
<proteinExistence type="predicted"/>
<protein>
    <submittedName>
        <fullName evidence="3">Uncharacterized protein</fullName>
    </submittedName>
</protein>